<evidence type="ECO:0000313" key="4">
    <source>
        <dbReference type="Proteomes" id="UP001415857"/>
    </source>
</evidence>
<dbReference type="Proteomes" id="UP001415857">
    <property type="component" value="Unassembled WGS sequence"/>
</dbReference>
<keyword evidence="2" id="KW-1133">Transmembrane helix</keyword>
<keyword evidence="2" id="KW-0812">Transmembrane</keyword>
<protein>
    <submittedName>
        <fullName evidence="3">Uncharacterized protein</fullName>
    </submittedName>
</protein>
<feature type="region of interest" description="Disordered" evidence="1">
    <location>
        <begin position="1"/>
        <end position="42"/>
    </location>
</feature>
<evidence type="ECO:0000256" key="2">
    <source>
        <dbReference type="SAM" id="Phobius"/>
    </source>
</evidence>
<comment type="caution">
    <text evidence="3">The sequence shown here is derived from an EMBL/GenBank/DDBJ whole genome shotgun (WGS) entry which is preliminary data.</text>
</comment>
<evidence type="ECO:0000256" key="1">
    <source>
        <dbReference type="SAM" id="MobiDB-lite"/>
    </source>
</evidence>
<reference evidence="3 4" key="1">
    <citation type="journal article" date="2024" name="Plant J.">
        <title>Genome sequences and population genomics reveal climatic adaptation and genomic divergence between two closely related sweetgum species.</title>
        <authorList>
            <person name="Xu W.Q."/>
            <person name="Ren C.Q."/>
            <person name="Zhang X.Y."/>
            <person name="Comes H.P."/>
            <person name="Liu X.H."/>
            <person name="Li Y.G."/>
            <person name="Kettle C.J."/>
            <person name="Jalonen R."/>
            <person name="Gaisberger H."/>
            <person name="Ma Y.Z."/>
            <person name="Qiu Y.X."/>
        </authorList>
    </citation>
    <scope>NUCLEOTIDE SEQUENCE [LARGE SCALE GENOMIC DNA]</scope>
    <source>
        <strain evidence="3">Hangzhou</strain>
    </source>
</reference>
<feature type="transmembrane region" description="Helical" evidence="2">
    <location>
        <begin position="49"/>
        <end position="72"/>
    </location>
</feature>
<dbReference type="EMBL" id="JBBPBK010000004">
    <property type="protein sequence ID" value="KAK9286784.1"/>
    <property type="molecule type" value="Genomic_DNA"/>
</dbReference>
<keyword evidence="4" id="KW-1185">Reference proteome</keyword>
<evidence type="ECO:0000313" key="3">
    <source>
        <dbReference type="EMBL" id="KAK9286784.1"/>
    </source>
</evidence>
<proteinExistence type="predicted"/>
<organism evidence="3 4">
    <name type="scientific">Liquidambar formosana</name>
    <name type="common">Formosan gum</name>
    <dbReference type="NCBI Taxonomy" id="63359"/>
    <lineage>
        <taxon>Eukaryota</taxon>
        <taxon>Viridiplantae</taxon>
        <taxon>Streptophyta</taxon>
        <taxon>Embryophyta</taxon>
        <taxon>Tracheophyta</taxon>
        <taxon>Spermatophyta</taxon>
        <taxon>Magnoliopsida</taxon>
        <taxon>eudicotyledons</taxon>
        <taxon>Gunneridae</taxon>
        <taxon>Pentapetalae</taxon>
        <taxon>Saxifragales</taxon>
        <taxon>Altingiaceae</taxon>
        <taxon>Liquidambar</taxon>
    </lineage>
</organism>
<feature type="compositionally biased region" description="Pro residues" evidence="1">
    <location>
        <begin position="12"/>
        <end position="41"/>
    </location>
</feature>
<name>A0AAP0RYG1_LIQFO</name>
<dbReference type="AlphaFoldDB" id="A0AAP0RYG1"/>
<sequence length="76" mass="8122">MNYPPQGNYIVAPPPEEVPQYPPPGPYPPPCSCPPQNPPQPQGNSVVKFSVAVILVSLSVAFCNWAASYSLLNVSL</sequence>
<keyword evidence="2" id="KW-0472">Membrane</keyword>
<gene>
    <name evidence="3" type="ORF">L1049_015189</name>
</gene>
<accession>A0AAP0RYG1</accession>